<evidence type="ECO:0000256" key="1">
    <source>
        <dbReference type="SAM" id="Phobius"/>
    </source>
</evidence>
<name>A0A2S5ZXQ6_9NOCA</name>
<keyword evidence="1" id="KW-1133">Transmembrane helix</keyword>
<evidence type="ECO:0000313" key="2">
    <source>
        <dbReference type="EMBL" id="PPJ22864.1"/>
    </source>
</evidence>
<dbReference type="RefSeq" id="WP_063015500.1">
    <property type="nucleotide sequence ID" value="NZ_JADLQW010000004.1"/>
</dbReference>
<sequence>MGMGDHPQRTPLYGVVLLLGVLFLGIWVHELPYVGLQVLAYILLIMIAAPAFVMTFRDYSR</sequence>
<accession>A0A2S5ZXQ6</accession>
<feature type="transmembrane region" description="Helical" evidence="1">
    <location>
        <begin position="34"/>
        <end position="56"/>
    </location>
</feature>
<gene>
    <name evidence="2" type="ORF">C5F51_30240</name>
</gene>
<organism evidence="2 3">
    <name type="scientific">Nocardia nova</name>
    <dbReference type="NCBI Taxonomy" id="37330"/>
    <lineage>
        <taxon>Bacteria</taxon>
        <taxon>Bacillati</taxon>
        <taxon>Actinomycetota</taxon>
        <taxon>Actinomycetes</taxon>
        <taxon>Mycobacteriales</taxon>
        <taxon>Nocardiaceae</taxon>
        <taxon>Nocardia</taxon>
    </lineage>
</organism>
<protein>
    <submittedName>
        <fullName evidence="2">Uncharacterized protein</fullName>
    </submittedName>
</protein>
<dbReference type="EMBL" id="PSZD01000027">
    <property type="protein sequence ID" value="PPJ22864.1"/>
    <property type="molecule type" value="Genomic_DNA"/>
</dbReference>
<evidence type="ECO:0000313" key="3">
    <source>
        <dbReference type="Proteomes" id="UP000238356"/>
    </source>
</evidence>
<reference evidence="2 3" key="1">
    <citation type="submission" date="2018-02" db="EMBL/GenBank/DDBJ databases">
        <title>8 Nocardia nova and 1 Nocardia cyriacigeorgica strain used for evolution to TMP-SMX.</title>
        <authorList>
            <person name="Mehta H."/>
            <person name="Weng J."/>
            <person name="Shamoo Y."/>
        </authorList>
    </citation>
    <scope>NUCLEOTIDE SEQUENCE [LARGE SCALE GENOMIC DNA]</scope>
    <source>
        <strain evidence="2 3">BAA2227</strain>
    </source>
</reference>
<comment type="caution">
    <text evidence="2">The sequence shown here is derived from an EMBL/GenBank/DDBJ whole genome shotgun (WGS) entry which is preliminary data.</text>
</comment>
<keyword evidence="3" id="KW-1185">Reference proteome</keyword>
<keyword evidence="1" id="KW-0472">Membrane</keyword>
<keyword evidence="1" id="KW-0812">Transmembrane</keyword>
<proteinExistence type="predicted"/>
<dbReference type="AlphaFoldDB" id="A0A2S5ZXQ6"/>
<dbReference type="GeneID" id="66720945"/>
<feature type="transmembrane region" description="Helical" evidence="1">
    <location>
        <begin position="12"/>
        <end position="28"/>
    </location>
</feature>
<dbReference type="Proteomes" id="UP000238356">
    <property type="component" value="Unassembled WGS sequence"/>
</dbReference>